<accession>A0A059G9J0</accession>
<comment type="caution">
    <text evidence="9">The sequence shown here is derived from an EMBL/GenBank/DDBJ whole genome shotgun (WGS) entry which is preliminary data.</text>
</comment>
<dbReference type="GO" id="GO:0008324">
    <property type="term" value="F:monoatomic cation transmembrane transporter activity"/>
    <property type="evidence" value="ECO:0007669"/>
    <property type="project" value="InterPro"/>
</dbReference>
<name>A0A059G9J0_9PROT</name>
<feature type="transmembrane region" description="Helical" evidence="8">
    <location>
        <begin position="429"/>
        <end position="451"/>
    </location>
</feature>
<dbReference type="STRING" id="1280953.HOC_05169"/>
<comment type="subcellular location">
    <subcellularLocation>
        <location evidence="1">Cell membrane</location>
        <topology evidence="1">Multi-pass membrane protein</topology>
    </subcellularLocation>
</comment>
<keyword evidence="2" id="KW-0813">Transport</keyword>
<feature type="transmembrane region" description="Helical" evidence="8">
    <location>
        <begin position="371"/>
        <end position="391"/>
    </location>
</feature>
<evidence type="ECO:0000256" key="8">
    <source>
        <dbReference type="SAM" id="Phobius"/>
    </source>
</evidence>
<dbReference type="InterPro" id="IPR003445">
    <property type="entry name" value="Cat_transpt"/>
</dbReference>
<dbReference type="PANTHER" id="PTHR32024:SF1">
    <property type="entry name" value="KTR SYSTEM POTASSIUM UPTAKE PROTEIN B"/>
    <property type="match status" value="1"/>
</dbReference>
<organism evidence="9 10">
    <name type="scientific">Hyphomonas oceanitis SCH89</name>
    <dbReference type="NCBI Taxonomy" id="1280953"/>
    <lineage>
        <taxon>Bacteria</taxon>
        <taxon>Pseudomonadati</taxon>
        <taxon>Pseudomonadota</taxon>
        <taxon>Alphaproteobacteria</taxon>
        <taxon>Hyphomonadales</taxon>
        <taxon>Hyphomonadaceae</taxon>
        <taxon>Hyphomonas</taxon>
    </lineage>
</organism>
<gene>
    <name evidence="9" type="ORF">HOC_05169</name>
</gene>
<feature type="transmembrane region" description="Helical" evidence="8">
    <location>
        <begin position="255"/>
        <end position="280"/>
    </location>
</feature>
<dbReference type="PATRIC" id="fig|1280953.3.peg.1041"/>
<keyword evidence="6" id="KW-0406">Ion transport</keyword>
<evidence type="ECO:0000256" key="3">
    <source>
        <dbReference type="ARBA" id="ARBA00022475"/>
    </source>
</evidence>
<keyword evidence="5 8" id="KW-1133">Transmembrane helix</keyword>
<dbReference type="Pfam" id="PF02386">
    <property type="entry name" value="TrkH"/>
    <property type="match status" value="1"/>
</dbReference>
<feature type="transmembrane region" description="Helical" evidence="8">
    <location>
        <begin position="97"/>
        <end position="125"/>
    </location>
</feature>
<evidence type="ECO:0000313" key="10">
    <source>
        <dbReference type="Proteomes" id="UP000024942"/>
    </source>
</evidence>
<dbReference type="Proteomes" id="UP000024942">
    <property type="component" value="Unassembled WGS sequence"/>
</dbReference>
<evidence type="ECO:0000256" key="2">
    <source>
        <dbReference type="ARBA" id="ARBA00022448"/>
    </source>
</evidence>
<feature type="transmembrane region" description="Helical" evidence="8">
    <location>
        <begin position="300"/>
        <end position="327"/>
    </location>
</feature>
<evidence type="ECO:0000256" key="5">
    <source>
        <dbReference type="ARBA" id="ARBA00022989"/>
    </source>
</evidence>
<evidence type="ECO:0000256" key="7">
    <source>
        <dbReference type="ARBA" id="ARBA00023136"/>
    </source>
</evidence>
<evidence type="ECO:0000256" key="6">
    <source>
        <dbReference type="ARBA" id="ARBA00023065"/>
    </source>
</evidence>
<dbReference type="PANTHER" id="PTHR32024">
    <property type="entry name" value="TRK SYSTEM POTASSIUM UPTAKE PROTEIN TRKG-RELATED"/>
    <property type="match status" value="1"/>
</dbReference>
<dbReference type="AlphaFoldDB" id="A0A059G9J0"/>
<feature type="transmembrane region" description="Helical" evidence="8">
    <location>
        <begin position="156"/>
        <end position="177"/>
    </location>
</feature>
<keyword evidence="7 8" id="KW-0472">Membrane</keyword>
<dbReference type="EMBL" id="ARYL01000005">
    <property type="protein sequence ID" value="KDA03517.1"/>
    <property type="molecule type" value="Genomic_DNA"/>
</dbReference>
<evidence type="ECO:0000256" key="1">
    <source>
        <dbReference type="ARBA" id="ARBA00004651"/>
    </source>
</evidence>
<keyword evidence="4 8" id="KW-0812">Transmembrane</keyword>
<feature type="transmembrane region" description="Helical" evidence="8">
    <location>
        <begin position="215"/>
        <end position="235"/>
    </location>
</feature>
<feature type="transmembrane region" description="Helical" evidence="8">
    <location>
        <begin position="183"/>
        <end position="203"/>
    </location>
</feature>
<evidence type="ECO:0000313" key="9">
    <source>
        <dbReference type="EMBL" id="KDA03517.1"/>
    </source>
</evidence>
<feature type="transmembrane region" description="Helical" evidence="8">
    <location>
        <begin position="397"/>
        <end position="417"/>
    </location>
</feature>
<feature type="transmembrane region" description="Helical" evidence="8">
    <location>
        <begin position="333"/>
        <end position="351"/>
    </location>
</feature>
<dbReference type="GO" id="GO:0030001">
    <property type="term" value="P:metal ion transport"/>
    <property type="evidence" value="ECO:0007669"/>
    <property type="project" value="UniProtKB-ARBA"/>
</dbReference>
<keyword evidence="3" id="KW-1003">Cell membrane</keyword>
<evidence type="ECO:0000256" key="4">
    <source>
        <dbReference type="ARBA" id="ARBA00022692"/>
    </source>
</evidence>
<proteinExistence type="predicted"/>
<dbReference type="GO" id="GO:0005886">
    <property type="term" value="C:plasma membrane"/>
    <property type="evidence" value="ECO:0007669"/>
    <property type="project" value="UniProtKB-SubCell"/>
</dbReference>
<dbReference type="eggNOG" id="COG0168">
    <property type="taxonomic scope" value="Bacteria"/>
</dbReference>
<keyword evidence="10" id="KW-1185">Reference proteome</keyword>
<reference evidence="9 10" key="1">
    <citation type="journal article" date="2014" name="Antonie Van Leeuwenhoek">
        <title>Hyphomonas beringensis sp. nov. and Hyphomonas chukchiensis sp. nov., isolated from surface seawater of the Bering Sea and Chukchi Sea.</title>
        <authorList>
            <person name="Li C."/>
            <person name="Lai Q."/>
            <person name="Li G."/>
            <person name="Dong C."/>
            <person name="Wang J."/>
            <person name="Liao Y."/>
            <person name="Shao Z."/>
        </authorList>
    </citation>
    <scope>NUCLEOTIDE SEQUENCE [LARGE SCALE GENOMIC DNA]</scope>
    <source>
        <strain evidence="9 10">SCH89</strain>
    </source>
</reference>
<feature type="transmembrane region" description="Helical" evidence="8">
    <location>
        <begin position="42"/>
        <end position="63"/>
    </location>
</feature>
<sequence>MVRNFKGALMPEARVLDVFRRSLLETHKGARAMLLRINPAKLLVFGYVFYMLIGWALLSLPFMQNVPVRQIDNLFTAVSAVSTTGLVTVDPGSTYNIWGQIVLLLLIQAGGVGYMTIGSFAMLATHERLIPIRERVTMAAFSLPNGSSPAQFIRTVILFTLICELVGAIALYAIFASEGISNPVWSAIFHSVSAFCTAGFSLNSNSFEGLAGHPGLNFVISALSLFGAMGFLIIWDIWRNLTGRSVYLGFTSKLIIRMTAAFLLIGTIILFVAEPSIAALDPLDRLLAAFFQTMSASTTVGFNTVPIGALSHATLLVMFFLMAIGASPSGTGGGIKTTSFAAMVGLVRSTLKQRAHVRLFKRRIAASRLQAAGATFFYFMILLTLAMFLLSLTEPGASFEVMVFECISALGTVGISMGLTGDLSVLGKLIIIILMTAGRVGILSFGIAFAMHDETPAEEADNELLL</sequence>
<protein>
    <submittedName>
        <fullName evidence="9">TrkH family potassium uptake protein</fullName>
    </submittedName>
</protein>